<dbReference type="PROSITE" id="PS50850">
    <property type="entry name" value="MFS"/>
    <property type="match status" value="1"/>
</dbReference>
<reference evidence="8 9" key="1">
    <citation type="submission" date="2017-07" db="EMBL/GenBank/DDBJ databases">
        <title>Amycolatopsis antarcticus sp. nov., isolated from the surface of an Antarcticus brown macroalga.</title>
        <authorList>
            <person name="Wang J."/>
            <person name="Leiva S."/>
            <person name="Huang J."/>
            <person name="Huang Y."/>
        </authorList>
    </citation>
    <scope>NUCLEOTIDE SEQUENCE [LARGE SCALE GENOMIC DNA]</scope>
    <source>
        <strain evidence="8 9">AU-G6</strain>
    </source>
</reference>
<comment type="subcellular location">
    <subcellularLocation>
        <location evidence="1">Cell membrane</location>
        <topology evidence="1">Multi-pass membrane protein</topology>
    </subcellularLocation>
</comment>
<dbReference type="OrthoDB" id="9793415at2"/>
<evidence type="ECO:0000256" key="5">
    <source>
        <dbReference type="SAM" id="MobiDB-lite"/>
    </source>
</evidence>
<gene>
    <name evidence="8" type="ORF">CFN78_03530</name>
</gene>
<protein>
    <recommendedName>
        <fullName evidence="7">Major facilitator superfamily (MFS) profile domain-containing protein</fullName>
    </recommendedName>
</protein>
<dbReference type="InterPro" id="IPR000073">
    <property type="entry name" value="AB_hydrolase_1"/>
</dbReference>
<proteinExistence type="predicted"/>
<dbReference type="InParanoid" id="A0A263D9L6"/>
<dbReference type="InterPro" id="IPR029058">
    <property type="entry name" value="AB_hydrolase_fold"/>
</dbReference>
<evidence type="ECO:0000313" key="9">
    <source>
        <dbReference type="Proteomes" id="UP000242444"/>
    </source>
</evidence>
<evidence type="ECO:0000259" key="7">
    <source>
        <dbReference type="PROSITE" id="PS50850"/>
    </source>
</evidence>
<keyword evidence="2 6" id="KW-0812">Transmembrane</keyword>
<dbReference type="GO" id="GO:0022857">
    <property type="term" value="F:transmembrane transporter activity"/>
    <property type="evidence" value="ECO:0007669"/>
    <property type="project" value="InterPro"/>
</dbReference>
<evidence type="ECO:0000313" key="8">
    <source>
        <dbReference type="EMBL" id="OZM74237.1"/>
    </source>
</evidence>
<evidence type="ECO:0000256" key="4">
    <source>
        <dbReference type="ARBA" id="ARBA00023136"/>
    </source>
</evidence>
<dbReference type="AlphaFoldDB" id="A0A263D9L6"/>
<dbReference type="PANTHER" id="PTHR11360:SF317">
    <property type="entry name" value="MAJOR FACILITATOR SUPERFAMILY (MFS) PROFILE DOMAIN-CONTAINING PROTEIN-RELATED"/>
    <property type="match status" value="1"/>
</dbReference>
<dbReference type="Proteomes" id="UP000242444">
    <property type="component" value="Unassembled WGS sequence"/>
</dbReference>
<feature type="transmembrane region" description="Helical" evidence="6">
    <location>
        <begin position="266"/>
        <end position="285"/>
    </location>
</feature>
<dbReference type="InterPro" id="IPR020846">
    <property type="entry name" value="MFS_dom"/>
</dbReference>
<feature type="transmembrane region" description="Helical" evidence="6">
    <location>
        <begin position="425"/>
        <end position="449"/>
    </location>
</feature>
<feature type="transmembrane region" description="Helical" evidence="6">
    <location>
        <begin position="559"/>
        <end position="577"/>
    </location>
</feature>
<dbReference type="Gene3D" id="3.40.50.1820">
    <property type="entry name" value="alpha/beta hydrolase"/>
    <property type="match status" value="1"/>
</dbReference>
<dbReference type="Gene3D" id="1.20.1250.20">
    <property type="entry name" value="MFS general substrate transporter like domains"/>
    <property type="match status" value="2"/>
</dbReference>
<comment type="caution">
    <text evidence="8">The sequence shown here is derived from an EMBL/GenBank/DDBJ whole genome shotgun (WGS) entry which is preliminary data.</text>
</comment>
<feature type="domain" description="Major facilitator superfamily (MFS) profile" evidence="7">
    <location>
        <begin position="267"/>
        <end position="677"/>
    </location>
</feature>
<feature type="transmembrane region" description="Helical" evidence="6">
    <location>
        <begin position="305"/>
        <end position="325"/>
    </location>
</feature>
<evidence type="ECO:0000256" key="1">
    <source>
        <dbReference type="ARBA" id="ARBA00004651"/>
    </source>
</evidence>
<feature type="transmembrane region" description="Helical" evidence="6">
    <location>
        <begin position="583"/>
        <end position="607"/>
    </location>
</feature>
<dbReference type="EMBL" id="NKYE01000002">
    <property type="protein sequence ID" value="OZM74237.1"/>
    <property type="molecule type" value="Genomic_DNA"/>
</dbReference>
<dbReference type="GO" id="GO:0003824">
    <property type="term" value="F:catalytic activity"/>
    <property type="evidence" value="ECO:0007669"/>
    <property type="project" value="UniProtKB-ARBA"/>
</dbReference>
<dbReference type="SUPFAM" id="SSF53474">
    <property type="entry name" value="alpha/beta-Hydrolases"/>
    <property type="match status" value="1"/>
</dbReference>
<keyword evidence="4 6" id="KW-0472">Membrane</keyword>
<dbReference type="InterPro" id="IPR050327">
    <property type="entry name" value="Proton-linked_MCT"/>
</dbReference>
<dbReference type="Pfam" id="PF00561">
    <property type="entry name" value="Abhydrolase_1"/>
    <property type="match status" value="1"/>
</dbReference>
<keyword evidence="3 6" id="KW-1133">Transmembrane helix</keyword>
<accession>A0A263D9L6</accession>
<feature type="transmembrane region" description="Helical" evidence="6">
    <location>
        <begin position="332"/>
        <end position="351"/>
    </location>
</feature>
<evidence type="ECO:0000256" key="2">
    <source>
        <dbReference type="ARBA" id="ARBA00022692"/>
    </source>
</evidence>
<feature type="transmembrane region" description="Helical" evidence="6">
    <location>
        <begin position="392"/>
        <end position="413"/>
    </location>
</feature>
<organism evidence="8 9">
    <name type="scientific">Amycolatopsis antarctica</name>
    <dbReference type="NCBI Taxonomy" id="1854586"/>
    <lineage>
        <taxon>Bacteria</taxon>
        <taxon>Bacillati</taxon>
        <taxon>Actinomycetota</taxon>
        <taxon>Actinomycetes</taxon>
        <taxon>Pseudonocardiales</taxon>
        <taxon>Pseudonocardiaceae</taxon>
        <taxon>Amycolatopsis</taxon>
    </lineage>
</organism>
<dbReference type="InterPro" id="IPR011701">
    <property type="entry name" value="MFS"/>
</dbReference>
<feature type="transmembrane region" description="Helical" evidence="6">
    <location>
        <begin position="357"/>
        <end position="380"/>
    </location>
</feature>
<dbReference type="PANTHER" id="PTHR11360">
    <property type="entry name" value="MONOCARBOXYLATE TRANSPORTER"/>
    <property type="match status" value="1"/>
</dbReference>
<dbReference type="CDD" id="cd17353">
    <property type="entry name" value="MFS_OFA_like"/>
    <property type="match status" value="1"/>
</dbReference>
<dbReference type="Pfam" id="PF07690">
    <property type="entry name" value="MFS_1"/>
    <property type="match status" value="1"/>
</dbReference>
<feature type="transmembrane region" description="Helical" evidence="6">
    <location>
        <begin position="658"/>
        <end position="677"/>
    </location>
</feature>
<evidence type="ECO:0000256" key="6">
    <source>
        <dbReference type="SAM" id="Phobius"/>
    </source>
</evidence>
<feature type="transmembrane region" description="Helical" evidence="6">
    <location>
        <begin position="619"/>
        <end position="638"/>
    </location>
</feature>
<dbReference type="InterPro" id="IPR036259">
    <property type="entry name" value="MFS_trans_sf"/>
</dbReference>
<sequence>MCQLDVVAGCPHGHRQRPAADPDLHRLLGRQRVGAAAFTVRGDHPDRPADRHPSHSGLIPAFVPNTAIDAAPRTSPSPEPTPGVCRRARRGDASGTVFTNPGGPDSSGRIPPRLEPIVSARFDIVGFGPRGVGESTPVTCSDDPADVARNMDLLRRAVGDQQLHYNGTFYGTHLGEVYATLFPPRVRAMVLDGVLQPREWITGRPPGCPRPPFAEIPDAVTGASLRSRRPGNTLQTHIFSVGEERRMALSFLDRSHTVAPAGWSRWLIPPAALSVHLAIGQAYAWSVFKSPLQDALGLSGTQSALPFQLGIVMLGLSAAFGGTLVERNGPRWAMFVSATCFSSGFLISALGVALSQFWVVVLGYGLVGGVGLGIGYISPVSTLIKWFPDRPGMATGIAIMGFGGGALIASPWSRQMLDSFGTDTGGIATAFLVHGIVYAVFMSLGVLLIRVPADGWRPKGWTPPKPDGNSMITRANVSARNAIRTPQFWLLWVILCFNVTAGIGILEKADPMIRAFFEDTSAPVSVAAASGFVALLSLTNMLGRFVWSSTSDLVGRKNIYRLYLGAGALMYLVIALTTNSSKLVFVLCALVILSFYGGGFATIPAYLKDLFGTYQVGAIHGRLLTAWSTAGVLGPLIVNAIADSQGEAGKSGPDLYSTSLYVMIGLLVVGFLANELVRPVHPRFHEPAGEPGRATAGKDA</sequence>
<keyword evidence="9" id="KW-1185">Reference proteome</keyword>
<feature type="transmembrane region" description="Helical" evidence="6">
    <location>
        <begin position="526"/>
        <end position="547"/>
    </location>
</feature>
<feature type="transmembrane region" description="Helical" evidence="6">
    <location>
        <begin position="488"/>
        <end position="506"/>
    </location>
</feature>
<dbReference type="GO" id="GO:0005886">
    <property type="term" value="C:plasma membrane"/>
    <property type="evidence" value="ECO:0007669"/>
    <property type="project" value="UniProtKB-SubCell"/>
</dbReference>
<feature type="region of interest" description="Disordered" evidence="5">
    <location>
        <begin position="40"/>
        <end position="111"/>
    </location>
</feature>
<name>A0A263D9L6_9PSEU</name>
<evidence type="ECO:0000256" key="3">
    <source>
        <dbReference type="ARBA" id="ARBA00022989"/>
    </source>
</evidence>
<feature type="compositionally biased region" description="Basic and acidic residues" evidence="5">
    <location>
        <begin position="41"/>
        <end position="53"/>
    </location>
</feature>
<dbReference type="SUPFAM" id="SSF103473">
    <property type="entry name" value="MFS general substrate transporter"/>
    <property type="match status" value="1"/>
</dbReference>